<gene>
    <name evidence="2" type="ORF">PG991_007645</name>
</gene>
<protein>
    <submittedName>
        <fullName evidence="2">Uncharacterized protein</fullName>
    </submittedName>
</protein>
<organism evidence="2 3">
    <name type="scientific">Apiospora marii</name>
    <dbReference type="NCBI Taxonomy" id="335849"/>
    <lineage>
        <taxon>Eukaryota</taxon>
        <taxon>Fungi</taxon>
        <taxon>Dikarya</taxon>
        <taxon>Ascomycota</taxon>
        <taxon>Pezizomycotina</taxon>
        <taxon>Sordariomycetes</taxon>
        <taxon>Xylariomycetidae</taxon>
        <taxon>Amphisphaeriales</taxon>
        <taxon>Apiosporaceae</taxon>
        <taxon>Apiospora</taxon>
    </lineage>
</organism>
<sequence length="128" mass="13848">MYADDAKYSQIVSSASTLEFTFLGSFNTEKVPILVPSRHLNLILNRPLVTSPRPYFPCFSSSDKDTLGRAFLQDALMGAGWGARTHVLAQAPGPNVPSPNMVRFATGGSTSRSRPIQTTTIPYGRAAD</sequence>
<feature type="compositionally biased region" description="Polar residues" evidence="1">
    <location>
        <begin position="107"/>
        <end position="121"/>
    </location>
</feature>
<accession>A0ABR1RVL9</accession>
<proteinExistence type="predicted"/>
<dbReference type="Proteomes" id="UP001396898">
    <property type="component" value="Unassembled WGS sequence"/>
</dbReference>
<dbReference type="EMBL" id="JAQQWI010000010">
    <property type="protein sequence ID" value="KAK8018455.1"/>
    <property type="molecule type" value="Genomic_DNA"/>
</dbReference>
<reference evidence="2 3" key="1">
    <citation type="submission" date="2023-01" db="EMBL/GenBank/DDBJ databases">
        <title>Analysis of 21 Apiospora genomes using comparative genomics revels a genus with tremendous synthesis potential of carbohydrate active enzymes and secondary metabolites.</title>
        <authorList>
            <person name="Sorensen T."/>
        </authorList>
    </citation>
    <scope>NUCLEOTIDE SEQUENCE [LARGE SCALE GENOMIC DNA]</scope>
    <source>
        <strain evidence="2 3">CBS 20057</strain>
    </source>
</reference>
<keyword evidence="3" id="KW-1185">Reference proteome</keyword>
<evidence type="ECO:0000313" key="3">
    <source>
        <dbReference type="Proteomes" id="UP001396898"/>
    </source>
</evidence>
<feature type="region of interest" description="Disordered" evidence="1">
    <location>
        <begin position="90"/>
        <end position="128"/>
    </location>
</feature>
<evidence type="ECO:0000313" key="2">
    <source>
        <dbReference type="EMBL" id="KAK8018455.1"/>
    </source>
</evidence>
<comment type="caution">
    <text evidence="2">The sequence shown here is derived from an EMBL/GenBank/DDBJ whole genome shotgun (WGS) entry which is preliminary data.</text>
</comment>
<name>A0ABR1RVL9_9PEZI</name>
<evidence type="ECO:0000256" key="1">
    <source>
        <dbReference type="SAM" id="MobiDB-lite"/>
    </source>
</evidence>